<dbReference type="Gene3D" id="3.40.190.10">
    <property type="entry name" value="Periplasmic binding protein-like II"/>
    <property type="match status" value="2"/>
</dbReference>
<sequence length="295" mass="33115">MPRPQWRHARVQAHNARRLGTEAQMAFDGLLKRTCSVLAGTLMALAPWPAASQADTRPVVKACGHHDYPPWNWEHDGQIVGACASIATRAIERLGYRVDLRYLGPWKRCQVLVETGQADVNICAFSNSERLARTVIVEPRMGQNLIAVFYRQGARDPSWFHQWDDLRGLRTGLIIGVSMGPEFDDFLSRHTTVERVANLDSVMKMLSLGRVDIAPFGLEAGRIALDSLGLNERVVPAIRPALVGDLYLFIAKNSPLAARVDEIGAYFLRRDYADELAHELAFYRKAYVTDHPVRQ</sequence>
<dbReference type="EMBL" id="QUSW01000002">
    <property type="protein sequence ID" value="RQP25203.1"/>
    <property type="molecule type" value="Genomic_DNA"/>
</dbReference>
<reference evidence="2 3" key="2">
    <citation type="submission" date="2018-12" db="EMBL/GenBank/DDBJ databases">
        <title>Rhizobacter gummiphilus sp. nov., a rubber-degrading bacterium isolated from the soil of a botanical garden in Japan.</title>
        <authorList>
            <person name="Shunsuke S.S."/>
        </authorList>
    </citation>
    <scope>NUCLEOTIDE SEQUENCE [LARGE SCALE GENOMIC DNA]</scope>
    <source>
        <strain evidence="2 3">S-16</strain>
    </source>
</reference>
<dbReference type="Pfam" id="PF00497">
    <property type="entry name" value="SBP_bac_3"/>
    <property type="match status" value="1"/>
</dbReference>
<accession>A0A3N7HTT6</accession>
<dbReference type="Proteomes" id="UP000267464">
    <property type="component" value="Unassembled WGS sequence"/>
</dbReference>
<comment type="caution">
    <text evidence="2">The sequence shown here is derived from an EMBL/GenBank/DDBJ whole genome shotgun (WGS) entry which is preliminary data.</text>
</comment>
<proteinExistence type="predicted"/>
<dbReference type="InterPro" id="IPR001638">
    <property type="entry name" value="Solute-binding_3/MltF_N"/>
</dbReference>
<gene>
    <name evidence="2" type="ORF">DZC73_10205</name>
</gene>
<dbReference type="SUPFAM" id="SSF53850">
    <property type="entry name" value="Periplasmic binding protein-like II"/>
    <property type="match status" value="1"/>
</dbReference>
<evidence type="ECO:0000313" key="3">
    <source>
        <dbReference type="Proteomes" id="UP000267464"/>
    </source>
</evidence>
<organism evidence="2 3">
    <name type="scientific">Piscinibacter terrae</name>
    <dbReference type="NCBI Taxonomy" id="2496871"/>
    <lineage>
        <taxon>Bacteria</taxon>
        <taxon>Pseudomonadati</taxon>
        <taxon>Pseudomonadota</taxon>
        <taxon>Betaproteobacteria</taxon>
        <taxon>Burkholderiales</taxon>
        <taxon>Sphaerotilaceae</taxon>
        <taxon>Piscinibacter</taxon>
    </lineage>
</organism>
<name>A0A3N7HTT6_9BURK</name>
<keyword evidence="3" id="KW-1185">Reference proteome</keyword>
<feature type="domain" description="Solute-binding protein family 3/N-terminal" evidence="1">
    <location>
        <begin position="63"/>
        <end position="193"/>
    </location>
</feature>
<reference evidence="2 3" key="1">
    <citation type="submission" date="2018-08" db="EMBL/GenBank/DDBJ databases">
        <authorList>
            <person name="Khan S.A."/>
            <person name="Jeon C.O."/>
            <person name="Chun B.H."/>
            <person name="Jeong S.E."/>
        </authorList>
    </citation>
    <scope>NUCLEOTIDE SEQUENCE [LARGE SCALE GENOMIC DNA]</scope>
    <source>
        <strain evidence="2 3">S-16</strain>
    </source>
</reference>
<evidence type="ECO:0000313" key="2">
    <source>
        <dbReference type="EMBL" id="RQP25203.1"/>
    </source>
</evidence>
<dbReference type="AlphaFoldDB" id="A0A3N7HTT6"/>
<protein>
    <submittedName>
        <fullName evidence="2">Amino acid-binding protein</fullName>
    </submittedName>
</protein>
<evidence type="ECO:0000259" key="1">
    <source>
        <dbReference type="Pfam" id="PF00497"/>
    </source>
</evidence>